<dbReference type="EC" id="3.5.4.16" evidence="2"/>
<evidence type="ECO:0000313" key="5">
    <source>
        <dbReference type="Proteomes" id="UP000658382"/>
    </source>
</evidence>
<feature type="site" description="May be catalytically important" evidence="2">
    <location>
        <position position="188"/>
    </location>
</feature>
<name>A0A917UTZ1_9BACI</name>
<evidence type="ECO:0000256" key="3">
    <source>
        <dbReference type="SAM" id="MobiDB-lite"/>
    </source>
</evidence>
<dbReference type="PANTHER" id="PTHR36445">
    <property type="entry name" value="GTP CYCLOHYDROLASE MPTA"/>
    <property type="match status" value="1"/>
</dbReference>
<reference evidence="4" key="2">
    <citation type="submission" date="2020-09" db="EMBL/GenBank/DDBJ databases">
        <authorList>
            <person name="Sun Q."/>
            <person name="Ohkuma M."/>
        </authorList>
    </citation>
    <scope>NUCLEOTIDE SEQUENCE</scope>
    <source>
        <strain evidence="4">JCM 12580</strain>
    </source>
</reference>
<dbReference type="HAMAP" id="MF_01527_B">
    <property type="entry name" value="GTP_cyclohydrol_B"/>
    <property type="match status" value="1"/>
</dbReference>
<dbReference type="Pfam" id="PF02649">
    <property type="entry name" value="GCHY-1"/>
    <property type="match status" value="1"/>
</dbReference>
<dbReference type="Proteomes" id="UP000658382">
    <property type="component" value="Unassembled WGS sequence"/>
</dbReference>
<dbReference type="AlphaFoldDB" id="A0A917UTZ1"/>
<feature type="region of interest" description="Disordered" evidence="3">
    <location>
        <begin position="1"/>
        <end position="40"/>
    </location>
</feature>
<organism evidence="4 5">
    <name type="scientific">Lentibacillus kapialis</name>
    <dbReference type="NCBI Taxonomy" id="340214"/>
    <lineage>
        <taxon>Bacteria</taxon>
        <taxon>Bacillati</taxon>
        <taxon>Bacillota</taxon>
        <taxon>Bacilli</taxon>
        <taxon>Bacillales</taxon>
        <taxon>Bacillaceae</taxon>
        <taxon>Lentibacillus</taxon>
    </lineage>
</organism>
<comment type="pathway">
    <text evidence="2">Cofactor biosynthesis; 7,8-dihydroneopterin triphosphate biosynthesis; 7,8-dihydroneopterin triphosphate from GTP: step 1/1.</text>
</comment>
<sequence length="313" mass="35381">MDKAKTITKKQLPDKANRHKLFGSVEPGPKTKPSEKSQMADLQNTQEDFLFDLDAVGISNVKHPITVTSNMEPKSQTTIATFEFTSSVEKSSKGTNMSRFTEQLQEFHRKGFVINLQALKSFTKDLAERLNQKDAEIKVSFPWFYERRGPQSGLSGMNHADVSITVNYDIVAGFTVTTSLSSLITTLCPCSKEISEYSAHNQRGEVTMTVSLAEDFDDEATDWKEWLLEAAESNASARLHPVLKRPDEKMVTEEAYENPRFVEDLTRLVAADLYEMPFITKFHVHCRNEESIHMHDAVASITYDKITDDKLEG</sequence>
<keyword evidence="1 2" id="KW-0378">Hydrolase</keyword>
<proteinExistence type="inferred from homology"/>
<dbReference type="EMBL" id="BMNQ01000003">
    <property type="protein sequence ID" value="GGJ84940.1"/>
    <property type="molecule type" value="Genomic_DNA"/>
</dbReference>
<comment type="similarity">
    <text evidence="2">Belongs to the GTP cyclohydrolase IV family.</text>
</comment>
<evidence type="ECO:0000313" key="4">
    <source>
        <dbReference type="EMBL" id="GGJ84940.1"/>
    </source>
</evidence>
<accession>A0A917UTZ1</accession>
<protein>
    <recommendedName>
        <fullName evidence="2">GTP cyclohydrolase FolE2</fullName>
        <ecNumber evidence="2">3.5.4.16</ecNumber>
    </recommendedName>
</protein>
<evidence type="ECO:0000256" key="2">
    <source>
        <dbReference type="HAMAP-Rule" id="MF_01527"/>
    </source>
</evidence>
<dbReference type="RefSeq" id="WP_188631423.1">
    <property type="nucleotide sequence ID" value="NZ_BMNQ01000003.1"/>
</dbReference>
<dbReference type="Gene3D" id="3.10.270.10">
    <property type="entry name" value="Urate Oxidase"/>
    <property type="match status" value="1"/>
</dbReference>
<keyword evidence="5" id="KW-1185">Reference proteome</keyword>
<comment type="caution">
    <text evidence="4">The sequence shown here is derived from an EMBL/GenBank/DDBJ whole genome shotgun (WGS) entry which is preliminary data.</text>
</comment>
<dbReference type="PANTHER" id="PTHR36445:SF1">
    <property type="entry name" value="GTP CYCLOHYDROLASE MPTA"/>
    <property type="match status" value="1"/>
</dbReference>
<dbReference type="InterPro" id="IPR003801">
    <property type="entry name" value="GTP_cyclohydrolase_FolE2/MptA"/>
</dbReference>
<comment type="function">
    <text evidence="2">Converts GTP to 7,8-dihydroneopterin triphosphate.</text>
</comment>
<dbReference type="NCBIfam" id="NF010200">
    <property type="entry name" value="PRK13674.1-1"/>
    <property type="match status" value="1"/>
</dbReference>
<dbReference type="GO" id="GO:0003934">
    <property type="term" value="F:GTP cyclohydrolase I activity"/>
    <property type="evidence" value="ECO:0007669"/>
    <property type="project" value="UniProtKB-UniRule"/>
</dbReference>
<dbReference type="InterPro" id="IPR022838">
    <property type="entry name" value="GTP_cyclohydrolase_FolE2"/>
</dbReference>
<feature type="compositionally biased region" description="Basic and acidic residues" evidence="3">
    <location>
        <begin position="1"/>
        <end position="16"/>
    </location>
</feature>
<evidence type="ECO:0000256" key="1">
    <source>
        <dbReference type="ARBA" id="ARBA00022801"/>
    </source>
</evidence>
<dbReference type="GO" id="GO:0046654">
    <property type="term" value="P:tetrahydrofolate biosynthetic process"/>
    <property type="evidence" value="ECO:0007669"/>
    <property type="project" value="UniProtKB-UniRule"/>
</dbReference>
<comment type="catalytic activity">
    <reaction evidence="2">
        <text>GTP + H2O = 7,8-dihydroneopterin 3'-triphosphate + formate + H(+)</text>
        <dbReference type="Rhea" id="RHEA:17473"/>
        <dbReference type="ChEBI" id="CHEBI:15377"/>
        <dbReference type="ChEBI" id="CHEBI:15378"/>
        <dbReference type="ChEBI" id="CHEBI:15740"/>
        <dbReference type="ChEBI" id="CHEBI:37565"/>
        <dbReference type="ChEBI" id="CHEBI:58462"/>
        <dbReference type="EC" id="3.5.4.16"/>
    </reaction>
</comment>
<gene>
    <name evidence="2 4" type="primary">folE2</name>
    <name evidence="4" type="ORF">GCM10007063_04340</name>
</gene>
<reference evidence="4" key="1">
    <citation type="journal article" date="2014" name="Int. J. Syst. Evol. Microbiol.">
        <title>Complete genome sequence of Corynebacterium casei LMG S-19264T (=DSM 44701T), isolated from a smear-ripened cheese.</title>
        <authorList>
            <consortium name="US DOE Joint Genome Institute (JGI-PGF)"/>
            <person name="Walter F."/>
            <person name="Albersmeier A."/>
            <person name="Kalinowski J."/>
            <person name="Ruckert C."/>
        </authorList>
    </citation>
    <scope>NUCLEOTIDE SEQUENCE</scope>
    <source>
        <strain evidence="4">JCM 12580</strain>
    </source>
</reference>